<sequence length="87" mass="9624">MQFISLSESIDTTSAVGELDSARVLGLLGAFPGRQISMEISDSIALAESNQEDENKNPLTQSHEKMMDIFGRFKEEKIELNLFTTGN</sequence>
<keyword evidence="2" id="KW-1185">Reference proteome</keyword>
<gene>
    <name evidence="1" type="ordered locus">Ping_2577</name>
</gene>
<accession>A1SXT3</accession>
<dbReference type="AlphaFoldDB" id="A1SXT3"/>
<dbReference type="HOGENOM" id="CLU_2481031_0_0_6"/>
<reference evidence="1 2" key="1">
    <citation type="submission" date="2007-01" db="EMBL/GenBank/DDBJ databases">
        <title>Complete sequence of Psychromonas ingrahamii 37.</title>
        <authorList>
            <consortium name="US DOE Joint Genome Institute"/>
            <person name="Copeland A."/>
            <person name="Lucas S."/>
            <person name="Lapidus A."/>
            <person name="Barry K."/>
            <person name="Detter J.C."/>
            <person name="Glavina del Rio T."/>
            <person name="Hammon N."/>
            <person name="Israni S."/>
            <person name="Dalin E."/>
            <person name="Tice H."/>
            <person name="Pitluck S."/>
            <person name="Thompson L.S."/>
            <person name="Brettin T."/>
            <person name="Bruce D."/>
            <person name="Han C."/>
            <person name="Tapia R."/>
            <person name="Schmutz J."/>
            <person name="Larimer F."/>
            <person name="Land M."/>
            <person name="Hauser L."/>
            <person name="Kyrpides N."/>
            <person name="Ivanova N."/>
            <person name="Staley J."/>
            <person name="Richardson P."/>
        </authorList>
    </citation>
    <scope>NUCLEOTIDE SEQUENCE [LARGE SCALE GENOMIC DNA]</scope>
    <source>
        <strain evidence="1 2">37</strain>
    </source>
</reference>
<dbReference type="EMBL" id="CP000510">
    <property type="protein sequence ID" value="ABM04298.1"/>
    <property type="molecule type" value="Genomic_DNA"/>
</dbReference>
<dbReference type="RefSeq" id="WP_011770856.1">
    <property type="nucleotide sequence ID" value="NC_008709.1"/>
</dbReference>
<proteinExistence type="predicted"/>
<protein>
    <submittedName>
        <fullName evidence="1">Uncharacterized protein</fullName>
    </submittedName>
</protein>
<dbReference type="KEGG" id="pin:Ping_2577"/>
<evidence type="ECO:0000313" key="1">
    <source>
        <dbReference type="EMBL" id="ABM04298.1"/>
    </source>
</evidence>
<dbReference type="Proteomes" id="UP000000639">
    <property type="component" value="Chromosome"/>
</dbReference>
<organism evidence="1 2">
    <name type="scientific">Psychromonas ingrahamii (strain DSM 17664 / CCUG 51855 / 37)</name>
    <dbReference type="NCBI Taxonomy" id="357804"/>
    <lineage>
        <taxon>Bacteria</taxon>
        <taxon>Pseudomonadati</taxon>
        <taxon>Pseudomonadota</taxon>
        <taxon>Gammaproteobacteria</taxon>
        <taxon>Alteromonadales</taxon>
        <taxon>Psychromonadaceae</taxon>
        <taxon>Psychromonas</taxon>
    </lineage>
</organism>
<name>A1SXT3_PSYIN</name>
<evidence type="ECO:0000313" key="2">
    <source>
        <dbReference type="Proteomes" id="UP000000639"/>
    </source>
</evidence>